<protein>
    <submittedName>
        <fullName evidence="4">Uncharacterized protein</fullName>
    </submittedName>
</protein>
<dbReference type="Proteomes" id="UP000231655">
    <property type="component" value="Unassembled WGS sequence"/>
</dbReference>
<dbReference type="AlphaFoldDB" id="A0A285IRW7"/>
<keyword evidence="2" id="KW-0472">Membrane</keyword>
<name>A0A285IRW7_9RHOB</name>
<proteinExistence type="predicted"/>
<dbReference type="RefSeq" id="WP_097145668.1">
    <property type="nucleotide sequence ID" value="NZ_OBEA01000003.1"/>
</dbReference>
<reference evidence="4 5" key="1">
    <citation type="submission" date="2017-09" db="EMBL/GenBank/DDBJ databases">
        <authorList>
            <person name="Ehlers B."/>
            <person name="Leendertz F.H."/>
        </authorList>
    </citation>
    <scope>NUCLEOTIDE SEQUENCE [LARGE SCALE GENOMIC DNA]</scope>
    <source>
        <strain evidence="4 5">CGMCC 1.12662</strain>
    </source>
</reference>
<sequence>MCEGERRPKRLARIGLLCTAIYIVLLFGGLPLLASLGIVELLPGSPLKLNEVGDFLAGAFGPLALFWVVLGFFQQGEELQNSVDALNLQAKEMRASVEQQKAMLEVTRSGIEHEKLKLEEERVRIEEAAKPIFSISFRMPEQPDPKGTFRSPAFRLKAFVTLHQFHLHNAGGAASSLSVVLRTETQEVAQFEIGAIATGATSIEDFRGDTYEGRNLFATITYTFGNGIRERQEFHASSGFGNNIVFKMSKIGETQRIPHRP</sequence>
<gene>
    <name evidence="3" type="ORF">CVM39_01970</name>
    <name evidence="4" type="ORF">SAMN06297129_1928</name>
</gene>
<keyword evidence="1" id="KW-0175">Coiled coil</keyword>
<accession>A0A285IRW7</accession>
<feature type="transmembrane region" description="Helical" evidence="2">
    <location>
        <begin position="12"/>
        <end position="35"/>
    </location>
</feature>
<feature type="coiled-coil region" evidence="1">
    <location>
        <begin position="76"/>
        <end position="128"/>
    </location>
</feature>
<keyword evidence="6" id="KW-1185">Reference proteome</keyword>
<feature type="transmembrane region" description="Helical" evidence="2">
    <location>
        <begin position="55"/>
        <end position="73"/>
    </location>
</feature>
<evidence type="ECO:0000256" key="2">
    <source>
        <dbReference type="SAM" id="Phobius"/>
    </source>
</evidence>
<evidence type="ECO:0000313" key="6">
    <source>
        <dbReference type="Proteomes" id="UP000231702"/>
    </source>
</evidence>
<reference evidence="3 6" key="2">
    <citation type="journal article" date="2018" name="Int. J. Syst. Evol. Microbiol.">
        <title>Pseudooceanicola lipolyticus sp. nov., a marine alphaproteobacterium, reclassification of Oceanicola flagellatus as Pseudooceanicola flagellatus comb. nov. and emended description of the genus Pseudooceanicola.</title>
        <authorList>
            <person name="Huang M.-M."/>
            <person name="Guo L.-L."/>
            <person name="Wu Y.-H."/>
            <person name="Lai Q.-L."/>
            <person name="Shao Z.-Z."/>
            <person name="Wang C.-S."/>
            <person name="Wu M."/>
            <person name="Xu X.-W."/>
        </authorList>
    </citation>
    <scope>NUCLEOTIDE SEQUENCE [LARGE SCALE GENOMIC DNA]</scope>
    <source>
        <strain evidence="3 6">Ar-45</strain>
    </source>
</reference>
<dbReference type="OrthoDB" id="7408523at2"/>
<organism evidence="4 5">
    <name type="scientific">Pseudooceanicola antarcticus</name>
    <dbReference type="NCBI Taxonomy" id="1247613"/>
    <lineage>
        <taxon>Bacteria</taxon>
        <taxon>Pseudomonadati</taxon>
        <taxon>Pseudomonadota</taxon>
        <taxon>Alphaproteobacteria</taxon>
        <taxon>Rhodobacterales</taxon>
        <taxon>Paracoccaceae</taxon>
        <taxon>Pseudooceanicola</taxon>
    </lineage>
</organism>
<evidence type="ECO:0000313" key="5">
    <source>
        <dbReference type="Proteomes" id="UP000231655"/>
    </source>
</evidence>
<dbReference type="Proteomes" id="UP000231702">
    <property type="component" value="Unassembled WGS sequence"/>
</dbReference>
<evidence type="ECO:0000313" key="4">
    <source>
        <dbReference type="EMBL" id="SNY50722.1"/>
    </source>
</evidence>
<keyword evidence="2" id="KW-1133">Transmembrane helix</keyword>
<evidence type="ECO:0000256" key="1">
    <source>
        <dbReference type="SAM" id="Coils"/>
    </source>
</evidence>
<keyword evidence="2" id="KW-0812">Transmembrane</keyword>
<evidence type="ECO:0000313" key="3">
    <source>
        <dbReference type="EMBL" id="PJE31892.1"/>
    </source>
</evidence>
<dbReference type="EMBL" id="PGTD01000007">
    <property type="protein sequence ID" value="PJE31892.1"/>
    <property type="molecule type" value="Genomic_DNA"/>
</dbReference>
<dbReference type="EMBL" id="OBEA01000003">
    <property type="protein sequence ID" value="SNY50722.1"/>
    <property type="molecule type" value="Genomic_DNA"/>
</dbReference>